<accession>A0A4Q5BB08</accession>
<keyword evidence="3 5" id="KW-1133">Transmembrane helix</keyword>
<feature type="transmembrane region" description="Helical" evidence="5">
    <location>
        <begin position="68"/>
        <end position="89"/>
    </location>
</feature>
<dbReference type="AlphaFoldDB" id="A0A4Q5BB08"/>
<gene>
    <name evidence="6" type="ORF">PG2072B_1522</name>
</gene>
<evidence type="ECO:0000313" key="7">
    <source>
        <dbReference type="Proteomes" id="UP000293268"/>
    </source>
</evidence>
<organism evidence="6 7">
    <name type="scientific">Bifidobacterium pseudolongum subsp. globosum</name>
    <dbReference type="NCBI Taxonomy" id="1690"/>
    <lineage>
        <taxon>Bacteria</taxon>
        <taxon>Bacillati</taxon>
        <taxon>Actinomycetota</taxon>
        <taxon>Actinomycetes</taxon>
        <taxon>Bifidobacteriales</taxon>
        <taxon>Bifidobacteriaceae</taxon>
        <taxon>Bifidobacterium</taxon>
    </lineage>
</organism>
<protein>
    <submittedName>
        <fullName evidence="6">Toxin secretion/phage lysis holin</fullName>
    </submittedName>
</protein>
<evidence type="ECO:0000256" key="1">
    <source>
        <dbReference type="ARBA" id="ARBA00004141"/>
    </source>
</evidence>
<proteinExistence type="predicted"/>
<evidence type="ECO:0000256" key="2">
    <source>
        <dbReference type="ARBA" id="ARBA00022692"/>
    </source>
</evidence>
<keyword evidence="4 5" id="KW-0472">Membrane</keyword>
<keyword evidence="2 5" id="KW-0812">Transmembrane</keyword>
<dbReference type="Pfam" id="PF05105">
    <property type="entry name" value="Phage_holin_4_1"/>
    <property type="match status" value="1"/>
</dbReference>
<comment type="subcellular location">
    <subcellularLocation>
        <location evidence="1">Membrane</location>
        <topology evidence="1">Multi-pass membrane protein</topology>
    </subcellularLocation>
</comment>
<evidence type="ECO:0000313" key="6">
    <source>
        <dbReference type="EMBL" id="RYQ66084.1"/>
    </source>
</evidence>
<name>A0A4Q5BB08_9BIFI</name>
<feature type="transmembrane region" description="Helical" evidence="5">
    <location>
        <begin position="6"/>
        <end position="26"/>
    </location>
</feature>
<sequence length="119" mass="12954">MTNLHVIGITSIFMVLDIITGFIKAWKDNDVKSKALRAGLFHKASFILVIVLAQAVEYAADEIPQIQLNVPIVGAICAYIILTEVVSVLENLKAMNPAIGGIMNKFPAHPDDPSKPDKE</sequence>
<feature type="transmembrane region" description="Helical" evidence="5">
    <location>
        <begin position="38"/>
        <end position="56"/>
    </location>
</feature>
<dbReference type="NCBIfam" id="TIGR01593">
    <property type="entry name" value="holin_tox_secr"/>
    <property type="match status" value="1"/>
</dbReference>
<evidence type="ECO:0000256" key="5">
    <source>
        <dbReference type="SAM" id="Phobius"/>
    </source>
</evidence>
<dbReference type="RefSeq" id="WP_165365961.1">
    <property type="nucleotide sequence ID" value="NZ_SBKU01000012.1"/>
</dbReference>
<dbReference type="EMBL" id="SBKU01000012">
    <property type="protein sequence ID" value="RYQ66084.1"/>
    <property type="molecule type" value="Genomic_DNA"/>
</dbReference>
<comment type="caution">
    <text evidence="6">The sequence shown here is derived from an EMBL/GenBank/DDBJ whole genome shotgun (WGS) entry which is preliminary data.</text>
</comment>
<evidence type="ECO:0000256" key="3">
    <source>
        <dbReference type="ARBA" id="ARBA00022989"/>
    </source>
</evidence>
<dbReference type="GO" id="GO:0016020">
    <property type="term" value="C:membrane"/>
    <property type="evidence" value="ECO:0007669"/>
    <property type="project" value="UniProtKB-SubCell"/>
</dbReference>
<reference evidence="6 7" key="1">
    <citation type="submission" date="2019-01" db="EMBL/GenBank/DDBJ databases">
        <title>Unveiling genomic diversity among members of the Bifidobacterium pseudolongum species, a widely distributed gut commensal of the animal kingdom.</title>
        <authorList>
            <person name="Lugli G.A."/>
            <person name="Duranti S."/>
            <person name="Albert K."/>
            <person name="Mancabelli L."/>
            <person name="Napoli S."/>
            <person name="Viappiani A."/>
            <person name="Anzalone R."/>
            <person name="Longhi G."/>
            <person name="Milani C."/>
            <person name="Turroni F."/>
            <person name="Alessandri G."/>
            <person name="Sela D.A."/>
            <person name="Van Sinderen D."/>
            <person name="Ventura M."/>
        </authorList>
    </citation>
    <scope>NUCLEOTIDE SEQUENCE [LARGE SCALE GENOMIC DNA]</scope>
    <source>
        <strain evidence="6 7">2072B</strain>
    </source>
</reference>
<evidence type="ECO:0000256" key="4">
    <source>
        <dbReference type="ARBA" id="ARBA00023136"/>
    </source>
</evidence>
<dbReference type="Proteomes" id="UP000293268">
    <property type="component" value="Unassembled WGS sequence"/>
</dbReference>
<dbReference type="InterPro" id="IPR006480">
    <property type="entry name" value="Phage_holin_4_1"/>
</dbReference>